<feature type="region of interest" description="Disordered" evidence="1">
    <location>
        <begin position="18"/>
        <end position="51"/>
    </location>
</feature>
<dbReference type="EMBL" id="CP016020">
    <property type="protein sequence ID" value="APH04733.1"/>
    <property type="molecule type" value="Genomic_DNA"/>
</dbReference>
<gene>
    <name evidence="2" type="ORF">A9C19_08215</name>
</gene>
<feature type="compositionally biased region" description="Basic and acidic residues" evidence="1">
    <location>
        <begin position="18"/>
        <end position="27"/>
    </location>
</feature>
<reference evidence="2 3" key="1">
    <citation type="journal article" date="2016" name="Sci. Rep.">
        <title>Complete genome sequence and transcriptomic analysis of a novel marine strain Bacillus weihaiensis reveals the mechanism of brown algae degradation.</title>
        <authorList>
            <person name="Zhu Y."/>
            <person name="Chen P."/>
            <person name="Bao Y."/>
            <person name="Men Y."/>
            <person name="Zeng Y."/>
            <person name="Yang J."/>
            <person name="Sun J."/>
            <person name="Sun Y."/>
        </authorList>
    </citation>
    <scope>NUCLEOTIDE SEQUENCE [LARGE SCALE GENOMIC DNA]</scope>
    <source>
        <strain evidence="2 3">Alg07</strain>
    </source>
</reference>
<dbReference type="KEGG" id="bwh:A9C19_08215"/>
<dbReference type="AlphaFoldDB" id="A0A1L3MQW9"/>
<evidence type="ECO:0000313" key="2">
    <source>
        <dbReference type="EMBL" id="APH04733.1"/>
    </source>
</evidence>
<organism evidence="2 3">
    <name type="scientific">Bacillus weihaiensis</name>
    <dbReference type="NCBI Taxonomy" id="1547283"/>
    <lineage>
        <taxon>Bacteria</taxon>
        <taxon>Bacillati</taxon>
        <taxon>Bacillota</taxon>
        <taxon>Bacilli</taxon>
        <taxon>Bacillales</taxon>
        <taxon>Bacillaceae</taxon>
        <taxon>Bacillus</taxon>
    </lineage>
</organism>
<name>A0A1L3MQW9_9BACI</name>
<proteinExistence type="predicted"/>
<sequence length="84" mass="9668">MFQDDTVAIDPTHIEARVRATVKEKQPKAKTKKRGRKSKEEREKGLQEKSEKEASLLIYEKSIEAQLDVSLDDLRCYIASARSF</sequence>
<feature type="compositionally biased region" description="Basic and acidic residues" evidence="1">
    <location>
        <begin position="38"/>
        <end position="51"/>
    </location>
</feature>
<evidence type="ECO:0000256" key="1">
    <source>
        <dbReference type="SAM" id="MobiDB-lite"/>
    </source>
</evidence>
<feature type="compositionally biased region" description="Basic residues" evidence="1">
    <location>
        <begin position="28"/>
        <end position="37"/>
    </location>
</feature>
<keyword evidence="3" id="KW-1185">Reference proteome</keyword>
<dbReference type="Proteomes" id="UP000181936">
    <property type="component" value="Chromosome"/>
</dbReference>
<protein>
    <submittedName>
        <fullName evidence="2">Uncharacterized protein</fullName>
    </submittedName>
</protein>
<accession>A0A1L3MQW9</accession>
<evidence type="ECO:0000313" key="3">
    <source>
        <dbReference type="Proteomes" id="UP000181936"/>
    </source>
</evidence>